<evidence type="ECO:0000256" key="3">
    <source>
        <dbReference type="ARBA" id="ARBA00022801"/>
    </source>
</evidence>
<protein>
    <recommendedName>
        <fullName evidence="2">3-hydroxyisobutyryl-CoA hydrolase</fullName>
        <ecNumber evidence="2">3.1.2.4</ecNumber>
    </recommendedName>
</protein>
<dbReference type="InterPro" id="IPR045004">
    <property type="entry name" value="ECH_dom"/>
</dbReference>
<dbReference type="SUPFAM" id="SSF52096">
    <property type="entry name" value="ClpP/crotonase"/>
    <property type="match status" value="1"/>
</dbReference>
<evidence type="ECO:0000313" key="5">
    <source>
        <dbReference type="EMBL" id="PZX18346.1"/>
    </source>
</evidence>
<gene>
    <name evidence="5" type="ORF">LX81_00976</name>
</gene>
<dbReference type="EMBL" id="QKZL01000003">
    <property type="protein sequence ID" value="PZX18346.1"/>
    <property type="molecule type" value="Genomic_DNA"/>
</dbReference>
<dbReference type="InterPro" id="IPR032259">
    <property type="entry name" value="HIBYL-CoA-H"/>
</dbReference>
<feature type="domain" description="Enoyl-CoA hydratase/isomerase" evidence="4">
    <location>
        <begin position="29"/>
        <end position="344"/>
    </location>
</feature>
<name>A0A2W7NYH9_9RHOB</name>
<sequence>MGRSAKARYASDGADTTGDIVVRKAGRAGRITLTRSAALNALNRDMMAAIHEALDAWRDDPDVDLVVMDAAGEKAFCAGGDITFIHRSAMAGDLDTPRGFWRAEYRMNACIATWPKPIVTFLKGYTLGGGVGVGCHGSHRVVGASSRIGMPECAIGLAPDAGGTLLLARAPGRIGEYLGTTAMRMGPACAIHAGFADLYVPEGEWDALIRTLEAQGKAEVLAEAATDPGSSKLASRQDWIDRTFDGATLSAIVATLRTDESEVAAETLDALSRVSPLAAATALPLIREVRAHDDIHAALELEYRAISRAIEEGDMVEGIRAKVIDRDGAPRWRYATITDVPEHLPAEMLAPLGDRALSFAEEG</sequence>
<keyword evidence="6" id="KW-1185">Reference proteome</keyword>
<comment type="caution">
    <text evidence="5">The sequence shown here is derived from an EMBL/GenBank/DDBJ whole genome shotgun (WGS) entry which is preliminary data.</text>
</comment>
<comment type="catalytic activity">
    <reaction evidence="1">
        <text>3-hydroxy-2-methylpropanoyl-CoA + H2O = 3-hydroxy-2-methylpropanoate + CoA + H(+)</text>
        <dbReference type="Rhea" id="RHEA:20888"/>
        <dbReference type="ChEBI" id="CHEBI:11805"/>
        <dbReference type="ChEBI" id="CHEBI:15377"/>
        <dbReference type="ChEBI" id="CHEBI:15378"/>
        <dbReference type="ChEBI" id="CHEBI:57287"/>
        <dbReference type="ChEBI" id="CHEBI:57340"/>
        <dbReference type="EC" id="3.1.2.4"/>
    </reaction>
</comment>
<reference evidence="5 6" key="1">
    <citation type="submission" date="2018-06" db="EMBL/GenBank/DDBJ databases">
        <title>Genomic Encyclopedia of Archaeal and Bacterial Type Strains, Phase II (KMG-II): from individual species to whole genera.</title>
        <authorList>
            <person name="Goeker M."/>
        </authorList>
    </citation>
    <scope>NUCLEOTIDE SEQUENCE [LARGE SCALE GENOMIC DNA]</scope>
    <source>
        <strain evidence="5 6">DSM 22009</strain>
    </source>
</reference>
<dbReference type="CDD" id="cd06558">
    <property type="entry name" value="crotonase-like"/>
    <property type="match status" value="1"/>
</dbReference>
<evidence type="ECO:0000256" key="1">
    <source>
        <dbReference type="ARBA" id="ARBA00001709"/>
    </source>
</evidence>
<dbReference type="RefSeq" id="WP_111536379.1">
    <property type="nucleotide sequence ID" value="NZ_QKZL01000003.1"/>
</dbReference>
<dbReference type="PANTHER" id="PTHR43176:SF3">
    <property type="entry name" value="3-HYDROXYISOBUTYRYL-COA HYDROLASE, MITOCHONDRIAL"/>
    <property type="match status" value="1"/>
</dbReference>
<evidence type="ECO:0000313" key="6">
    <source>
        <dbReference type="Proteomes" id="UP000248916"/>
    </source>
</evidence>
<accession>A0A2W7NYH9</accession>
<proteinExistence type="predicted"/>
<dbReference type="GO" id="GO:0006574">
    <property type="term" value="P:L-valine catabolic process"/>
    <property type="evidence" value="ECO:0007669"/>
    <property type="project" value="TreeGrafter"/>
</dbReference>
<keyword evidence="3" id="KW-0378">Hydrolase</keyword>
<dbReference type="Pfam" id="PF16113">
    <property type="entry name" value="ECH_2"/>
    <property type="match status" value="1"/>
</dbReference>
<evidence type="ECO:0000256" key="2">
    <source>
        <dbReference type="ARBA" id="ARBA00011915"/>
    </source>
</evidence>
<dbReference type="GO" id="GO:0005829">
    <property type="term" value="C:cytosol"/>
    <property type="evidence" value="ECO:0007669"/>
    <property type="project" value="TreeGrafter"/>
</dbReference>
<dbReference type="PANTHER" id="PTHR43176">
    <property type="entry name" value="3-HYDROXYISOBUTYRYL-COA HYDROLASE-RELATED"/>
    <property type="match status" value="1"/>
</dbReference>
<dbReference type="Gene3D" id="3.90.226.10">
    <property type="entry name" value="2-enoyl-CoA Hydratase, Chain A, domain 1"/>
    <property type="match status" value="1"/>
</dbReference>
<dbReference type="OrthoDB" id="9790967at2"/>
<dbReference type="NCBIfam" id="NF004127">
    <property type="entry name" value="PRK05617.1"/>
    <property type="match status" value="1"/>
</dbReference>
<dbReference type="AlphaFoldDB" id="A0A2W7NYH9"/>
<dbReference type="Proteomes" id="UP000248916">
    <property type="component" value="Unassembled WGS sequence"/>
</dbReference>
<dbReference type="InterPro" id="IPR029045">
    <property type="entry name" value="ClpP/crotonase-like_dom_sf"/>
</dbReference>
<organism evidence="5 6">
    <name type="scientific">Palleronia aestuarii</name>
    <dbReference type="NCBI Taxonomy" id="568105"/>
    <lineage>
        <taxon>Bacteria</taxon>
        <taxon>Pseudomonadati</taxon>
        <taxon>Pseudomonadota</taxon>
        <taxon>Alphaproteobacteria</taxon>
        <taxon>Rhodobacterales</taxon>
        <taxon>Roseobacteraceae</taxon>
        <taxon>Palleronia</taxon>
    </lineage>
</organism>
<evidence type="ECO:0000259" key="4">
    <source>
        <dbReference type="Pfam" id="PF16113"/>
    </source>
</evidence>
<dbReference type="EC" id="3.1.2.4" evidence="2"/>
<dbReference type="GO" id="GO:0003860">
    <property type="term" value="F:3-hydroxyisobutyryl-CoA hydrolase activity"/>
    <property type="evidence" value="ECO:0007669"/>
    <property type="project" value="UniProtKB-EC"/>
</dbReference>